<feature type="region of interest" description="Disordered" evidence="1">
    <location>
        <begin position="244"/>
        <end position="285"/>
    </location>
</feature>
<dbReference type="Proteomes" id="UP000694918">
    <property type="component" value="Unplaced"/>
</dbReference>
<feature type="compositionally biased region" description="Polar residues" evidence="1">
    <location>
        <begin position="151"/>
        <end position="162"/>
    </location>
</feature>
<feature type="compositionally biased region" description="Polar residues" evidence="1">
    <location>
        <begin position="248"/>
        <end position="266"/>
    </location>
</feature>
<feature type="compositionally biased region" description="Basic and acidic residues" evidence="1">
    <location>
        <begin position="197"/>
        <end position="209"/>
    </location>
</feature>
<name>A0AAJ6TSW1_POPEU</name>
<dbReference type="RefSeq" id="XP_011016081.1">
    <property type="nucleotide sequence ID" value="XM_011017779.1"/>
</dbReference>
<dbReference type="PANTHER" id="PTHR33673">
    <property type="entry name" value="SUPPRESSOR SRP40-LIKE PROTEIN"/>
    <property type="match status" value="1"/>
</dbReference>
<proteinExistence type="predicted"/>
<dbReference type="PANTHER" id="PTHR33673:SF38">
    <property type="entry name" value="CHROMODOMAIN-HELICASE-DNA-BINDING PROTEIN 7-LIKE"/>
    <property type="match status" value="1"/>
</dbReference>
<feature type="compositionally biased region" description="Low complexity" evidence="1">
    <location>
        <begin position="20"/>
        <end position="30"/>
    </location>
</feature>
<sequence>MYPATTLGEDDNFTNSRMLSSSSSSCSSSSGDSFELDADEISKSNAGDIGVPNHSVNAQVPLEDHDNDILFPPTQVMERTADSNPSAACRIPSSVFARTISNTPMEWSVASTESLFSIYMGKMSFTGDHQNWLGKSGELGFPGDSTPLIDYSSNQPPSNQHPVNKATEVGPKKANVNEYLGETEQPKAAETMRQVVKEDKEDGNRERSLAKGSLHSASLSRLSDASGESIKSFAFPILTGDDKGYSLSHKQYPSSRHQSQPQTPKAAQSPRAKLEPKLFSEPVPVPKANLNVTPGKWLSCVPCCSFCS</sequence>
<feature type="region of interest" description="Disordered" evidence="1">
    <location>
        <begin position="1"/>
        <end position="53"/>
    </location>
</feature>
<protein>
    <submittedName>
        <fullName evidence="3">Uncharacterized protein LOC105119617 isoform X3</fullName>
    </submittedName>
</protein>
<reference evidence="3" key="1">
    <citation type="submission" date="2025-08" db="UniProtKB">
        <authorList>
            <consortium name="RefSeq"/>
        </authorList>
    </citation>
    <scope>IDENTIFICATION</scope>
</reference>
<dbReference type="GeneID" id="105119617"/>
<organism evidence="2 3">
    <name type="scientific">Populus euphratica</name>
    <name type="common">Euphrates poplar</name>
    <dbReference type="NCBI Taxonomy" id="75702"/>
    <lineage>
        <taxon>Eukaryota</taxon>
        <taxon>Viridiplantae</taxon>
        <taxon>Streptophyta</taxon>
        <taxon>Embryophyta</taxon>
        <taxon>Tracheophyta</taxon>
        <taxon>Spermatophyta</taxon>
        <taxon>Magnoliopsida</taxon>
        <taxon>eudicotyledons</taxon>
        <taxon>Gunneridae</taxon>
        <taxon>Pentapetalae</taxon>
        <taxon>rosids</taxon>
        <taxon>fabids</taxon>
        <taxon>Malpighiales</taxon>
        <taxon>Salicaceae</taxon>
        <taxon>Saliceae</taxon>
        <taxon>Populus</taxon>
    </lineage>
</organism>
<evidence type="ECO:0000256" key="1">
    <source>
        <dbReference type="SAM" id="MobiDB-lite"/>
    </source>
</evidence>
<keyword evidence="2" id="KW-1185">Reference proteome</keyword>
<evidence type="ECO:0000313" key="2">
    <source>
        <dbReference type="Proteomes" id="UP000694918"/>
    </source>
</evidence>
<feature type="region of interest" description="Disordered" evidence="1">
    <location>
        <begin position="197"/>
        <end position="221"/>
    </location>
</feature>
<dbReference type="AlphaFoldDB" id="A0AAJ6TSW1"/>
<evidence type="ECO:0000313" key="3">
    <source>
        <dbReference type="RefSeq" id="XP_011016081.1"/>
    </source>
</evidence>
<feature type="region of interest" description="Disordered" evidence="1">
    <location>
        <begin position="144"/>
        <end position="172"/>
    </location>
</feature>
<accession>A0AAJ6TSW1</accession>
<gene>
    <name evidence="3" type="primary">LOC105119617</name>
</gene>